<comment type="caution">
    <text evidence="1">The sequence shown here is derived from an EMBL/GenBank/DDBJ whole genome shotgun (WGS) entry which is preliminary data.</text>
</comment>
<sequence>MLWMKFYRKFAVKRIVILELFSHQGLEELLEVVIISKINIHGAKSEWERHCSVPRCFGTVLELIG</sequence>
<protein>
    <submittedName>
        <fullName evidence="1">Uncharacterized protein</fullName>
    </submittedName>
</protein>
<proteinExistence type="predicted"/>
<organism evidence="1">
    <name type="scientific">bioreactor metagenome</name>
    <dbReference type="NCBI Taxonomy" id="1076179"/>
    <lineage>
        <taxon>unclassified sequences</taxon>
        <taxon>metagenomes</taxon>
        <taxon>ecological metagenomes</taxon>
    </lineage>
</organism>
<name>A0A645EH03_9ZZZZ</name>
<dbReference type="AlphaFoldDB" id="A0A645EH03"/>
<dbReference type="EMBL" id="VSSQ01047222">
    <property type="protein sequence ID" value="MPN01201.1"/>
    <property type="molecule type" value="Genomic_DNA"/>
</dbReference>
<gene>
    <name evidence="1" type="ORF">SDC9_148407</name>
</gene>
<accession>A0A645EH03</accession>
<reference evidence="1" key="1">
    <citation type="submission" date="2019-08" db="EMBL/GenBank/DDBJ databases">
        <authorList>
            <person name="Kucharzyk K."/>
            <person name="Murdoch R.W."/>
            <person name="Higgins S."/>
            <person name="Loffler F."/>
        </authorList>
    </citation>
    <scope>NUCLEOTIDE SEQUENCE</scope>
</reference>
<evidence type="ECO:0000313" key="1">
    <source>
        <dbReference type="EMBL" id="MPN01201.1"/>
    </source>
</evidence>